<proteinExistence type="predicted"/>
<dbReference type="InterPro" id="IPR036388">
    <property type="entry name" value="WH-like_DNA-bd_sf"/>
</dbReference>
<dbReference type="InterPro" id="IPR036390">
    <property type="entry name" value="WH_DNA-bd_sf"/>
</dbReference>
<dbReference type="AlphaFoldDB" id="A0A7W9C405"/>
<reference evidence="2 3" key="1">
    <citation type="submission" date="2020-08" db="EMBL/GenBank/DDBJ databases">
        <title>Genomic Encyclopedia of Type Strains, Phase IV (KMG-IV): sequencing the most valuable type-strain genomes for metagenomic binning, comparative biology and taxonomic classification.</title>
        <authorList>
            <person name="Goeker M."/>
        </authorList>
    </citation>
    <scope>NUCLEOTIDE SEQUENCE [LARGE SCALE GENOMIC DNA]</scope>
    <source>
        <strain evidence="2 3">DSM 4731</strain>
    </source>
</reference>
<keyword evidence="3" id="KW-1185">Reference proteome</keyword>
<evidence type="ECO:0000256" key="1">
    <source>
        <dbReference type="SAM" id="MobiDB-lite"/>
    </source>
</evidence>
<dbReference type="EMBL" id="JACHOQ010000001">
    <property type="protein sequence ID" value="MBB5738607.1"/>
    <property type="molecule type" value="Genomic_DNA"/>
</dbReference>
<protein>
    <submittedName>
        <fullName evidence="2">Putative transcriptional regulator</fullName>
    </submittedName>
</protein>
<evidence type="ECO:0000313" key="3">
    <source>
        <dbReference type="Proteomes" id="UP000527324"/>
    </source>
</evidence>
<accession>A0A7W9C405</accession>
<name>A0A7W9C405_9CAUL</name>
<dbReference type="SUPFAM" id="SSF46785">
    <property type="entry name" value="Winged helix' DNA-binding domain"/>
    <property type="match status" value="1"/>
</dbReference>
<dbReference type="Pfam" id="PF13730">
    <property type="entry name" value="HTH_36"/>
    <property type="match status" value="1"/>
</dbReference>
<organism evidence="2 3">
    <name type="scientific">Brevundimonas aurantiaca</name>
    <dbReference type="NCBI Taxonomy" id="74316"/>
    <lineage>
        <taxon>Bacteria</taxon>
        <taxon>Pseudomonadati</taxon>
        <taxon>Pseudomonadota</taxon>
        <taxon>Alphaproteobacteria</taxon>
        <taxon>Caulobacterales</taxon>
        <taxon>Caulobacteraceae</taxon>
        <taxon>Brevundimonas</taxon>
    </lineage>
</organism>
<dbReference type="Gene3D" id="1.10.10.10">
    <property type="entry name" value="Winged helix-like DNA-binding domain superfamily/Winged helix DNA-binding domain"/>
    <property type="match status" value="1"/>
</dbReference>
<evidence type="ECO:0000313" key="2">
    <source>
        <dbReference type="EMBL" id="MBB5738607.1"/>
    </source>
</evidence>
<dbReference type="RefSeq" id="WP_054766353.1">
    <property type="nucleotide sequence ID" value="NZ_CAJFZS010000001.1"/>
</dbReference>
<feature type="compositionally biased region" description="Pro residues" evidence="1">
    <location>
        <begin position="10"/>
        <end position="22"/>
    </location>
</feature>
<sequence>MSTPASPSIVPFPPLVPAPPPAKTAASQDRIWGKAVIANGYAGIPSILIQAQSRLGLTAMQFNILVQLLDYYRDPNRAPFPSRAELGRRIGVKPKTIQTNMRQLEQAGLVRREMRKTAAGDWASNVYHLDGLIERVRKLEPEFTQARKDREAARLRVSTPVGLRQP</sequence>
<gene>
    <name evidence="2" type="ORF">GGQ93_000298</name>
</gene>
<dbReference type="Proteomes" id="UP000527324">
    <property type="component" value="Unassembled WGS sequence"/>
</dbReference>
<comment type="caution">
    <text evidence="2">The sequence shown here is derived from an EMBL/GenBank/DDBJ whole genome shotgun (WGS) entry which is preliminary data.</text>
</comment>
<feature type="region of interest" description="Disordered" evidence="1">
    <location>
        <begin position="1"/>
        <end position="24"/>
    </location>
</feature>